<gene>
    <name evidence="3" type="ORF">C0601_09825</name>
</gene>
<dbReference type="InterPro" id="IPR011990">
    <property type="entry name" value="TPR-like_helical_dom_sf"/>
</dbReference>
<dbReference type="InterPro" id="IPR013783">
    <property type="entry name" value="Ig-like_fold"/>
</dbReference>
<proteinExistence type="predicted"/>
<organism evidence="3 4">
    <name type="scientific">Muiribacterium halophilum</name>
    <dbReference type="NCBI Taxonomy" id="2053465"/>
    <lineage>
        <taxon>Bacteria</taxon>
        <taxon>Candidatus Muiribacteriota</taxon>
        <taxon>Candidatus Muiribacteriia</taxon>
        <taxon>Candidatus Muiribacteriales</taxon>
        <taxon>Candidatus Muiribacteriaceae</taxon>
        <taxon>Candidatus Muiribacterium</taxon>
    </lineage>
</organism>
<dbReference type="SUPFAM" id="SSF49265">
    <property type="entry name" value="Fibronectin type III"/>
    <property type="match status" value="1"/>
</dbReference>
<evidence type="ECO:0000256" key="2">
    <source>
        <dbReference type="SAM" id="SignalP"/>
    </source>
</evidence>
<feature type="region of interest" description="Disordered" evidence="1">
    <location>
        <begin position="277"/>
        <end position="315"/>
    </location>
</feature>
<sequence length="512" mass="57038">MKRRLSILMLALILIFAVTATANVQQIRKSITKKVGAFHDSKDFKEAIHMPFNLKSQGYVFNSRTISTSGDASVRNESLTPDTFYFTIHIGKAFFKSAKGTVNVTLYASKGGNTGYVPYNPSNGSGGNPPGGGWTNGGTINANTPPTPTTPSNGQRVIIERPNQNVTFQWGDRLKGKQFKIRIYTENGHKIKEKTVSRMRYSIDGDKFHSGVYKWQVARNNRAGFLTDIPLIGNAFSDWSNYTTPTLFRVERRDYGYNPNEPNYPWNWGDNPNHPAPNYPGSAPAPTYPNYGNGNQPAPSNPNTLQTPTPNSPARDAVLAASGNINFAWSGSGSQFEVKVFENVASTMIQQTVSGRSLSVPASRFQAGKTYKWQVRSKSGNMYSPYSPAYRFKVQNSRDQMRDALEAQYDYRDNDLAIQKLESLQQDEEFGGQATIMKAEALMDQSKYVDAIKELQKVLKDRESKDRKKALYNLVNCYVELGNKSMASMYAKKLVEEFPGSSEAVEASNIIK</sequence>
<feature type="compositionally biased region" description="Polar residues" evidence="1">
    <location>
        <begin position="290"/>
        <end position="309"/>
    </location>
</feature>
<dbReference type="EMBL" id="PKTG01000109">
    <property type="protein sequence ID" value="PLX16629.1"/>
    <property type="molecule type" value="Genomic_DNA"/>
</dbReference>
<keyword evidence="2" id="KW-0732">Signal</keyword>
<evidence type="ECO:0000256" key="1">
    <source>
        <dbReference type="SAM" id="MobiDB-lite"/>
    </source>
</evidence>
<reference evidence="3 4" key="1">
    <citation type="submission" date="2017-11" db="EMBL/GenBank/DDBJ databases">
        <title>Genome-resolved metagenomics identifies genetic mobility, metabolic interactions, and unexpected diversity in perchlorate-reducing communities.</title>
        <authorList>
            <person name="Barnum T.P."/>
            <person name="Figueroa I.A."/>
            <person name="Carlstrom C.I."/>
            <person name="Lucas L.N."/>
            <person name="Engelbrektson A.L."/>
            <person name="Coates J.D."/>
        </authorList>
    </citation>
    <scope>NUCLEOTIDE SEQUENCE [LARGE SCALE GENOMIC DNA]</scope>
    <source>
        <strain evidence="3">BM706</strain>
    </source>
</reference>
<dbReference type="Gene3D" id="2.60.40.10">
    <property type="entry name" value="Immunoglobulins"/>
    <property type="match status" value="1"/>
</dbReference>
<name>A0A2N5ZD99_MUIH1</name>
<comment type="caution">
    <text evidence="3">The sequence shown here is derived from an EMBL/GenBank/DDBJ whole genome shotgun (WGS) entry which is preliminary data.</text>
</comment>
<evidence type="ECO:0000313" key="3">
    <source>
        <dbReference type="EMBL" id="PLX16629.1"/>
    </source>
</evidence>
<evidence type="ECO:0000313" key="4">
    <source>
        <dbReference type="Proteomes" id="UP000234857"/>
    </source>
</evidence>
<accession>A0A2N5ZD99</accession>
<dbReference type="InterPro" id="IPR036116">
    <property type="entry name" value="FN3_sf"/>
</dbReference>
<dbReference type="Gene3D" id="1.25.40.10">
    <property type="entry name" value="Tetratricopeptide repeat domain"/>
    <property type="match status" value="1"/>
</dbReference>
<dbReference type="AlphaFoldDB" id="A0A2N5ZD99"/>
<feature type="chain" id="PRO_5014937560" evidence="2">
    <location>
        <begin position="23"/>
        <end position="512"/>
    </location>
</feature>
<dbReference type="SUPFAM" id="SSF48452">
    <property type="entry name" value="TPR-like"/>
    <property type="match status" value="1"/>
</dbReference>
<feature type="signal peptide" evidence="2">
    <location>
        <begin position="1"/>
        <end position="22"/>
    </location>
</feature>
<dbReference type="Proteomes" id="UP000234857">
    <property type="component" value="Unassembled WGS sequence"/>
</dbReference>
<protein>
    <submittedName>
        <fullName evidence="3">Uncharacterized protein</fullName>
    </submittedName>
</protein>